<feature type="transmembrane region" description="Helical" evidence="14">
    <location>
        <begin position="92"/>
        <end position="112"/>
    </location>
</feature>
<evidence type="ECO:0000256" key="12">
    <source>
        <dbReference type="ARBA" id="ARBA00042475"/>
    </source>
</evidence>
<evidence type="ECO:0000256" key="1">
    <source>
        <dbReference type="ARBA" id="ARBA00004651"/>
    </source>
</evidence>
<keyword evidence="7 14" id="KW-1133">Transmembrane helix</keyword>
<evidence type="ECO:0000256" key="2">
    <source>
        <dbReference type="ARBA" id="ARBA00004919"/>
    </source>
</evidence>
<comment type="catalytic activity">
    <reaction evidence="13 14">
        <text>heme b + (2E,6E)-farnesyl diphosphate + H2O = Fe(II)-heme o + diphosphate</text>
        <dbReference type="Rhea" id="RHEA:28070"/>
        <dbReference type="ChEBI" id="CHEBI:15377"/>
        <dbReference type="ChEBI" id="CHEBI:33019"/>
        <dbReference type="ChEBI" id="CHEBI:60344"/>
        <dbReference type="ChEBI" id="CHEBI:60530"/>
        <dbReference type="ChEBI" id="CHEBI:175763"/>
        <dbReference type="EC" id="2.5.1.141"/>
    </reaction>
</comment>
<evidence type="ECO:0000256" key="6">
    <source>
        <dbReference type="ARBA" id="ARBA00022692"/>
    </source>
</evidence>
<feature type="transmembrane region" description="Helical" evidence="14">
    <location>
        <begin position="284"/>
        <end position="302"/>
    </location>
</feature>
<dbReference type="PANTHER" id="PTHR43448">
    <property type="entry name" value="PROTOHEME IX FARNESYLTRANSFERASE, MITOCHONDRIAL"/>
    <property type="match status" value="1"/>
</dbReference>
<dbReference type="GO" id="GO:0048034">
    <property type="term" value="P:heme O biosynthetic process"/>
    <property type="evidence" value="ECO:0007669"/>
    <property type="project" value="UniProtKB-UniRule"/>
</dbReference>
<dbReference type="InterPro" id="IPR006369">
    <property type="entry name" value="Protohaem_IX_farnesylTrfase"/>
</dbReference>
<dbReference type="InterPro" id="IPR044878">
    <property type="entry name" value="UbiA_sf"/>
</dbReference>
<dbReference type="NCBIfam" id="TIGR01473">
    <property type="entry name" value="cyoE_ctaB"/>
    <property type="match status" value="1"/>
</dbReference>
<gene>
    <name evidence="14" type="primary">ctaB</name>
    <name evidence="15" type="ORF">GIY56_11375</name>
</gene>
<evidence type="ECO:0000256" key="14">
    <source>
        <dbReference type="HAMAP-Rule" id="MF_00154"/>
    </source>
</evidence>
<protein>
    <recommendedName>
        <fullName evidence="11 14">Protoheme IX farnesyltransferase</fullName>
        <ecNumber evidence="3 14">2.5.1.141</ecNumber>
    </recommendedName>
    <alternativeName>
        <fullName evidence="12 14">Heme B farnesyltransferase</fullName>
    </alternativeName>
    <alternativeName>
        <fullName evidence="10 14">Heme O synthase</fullName>
    </alternativeName>
</protein>
<evidence type="ECO:0000313" key="16">
    <source>
        <dbReference type="Proteomes" id="UP000481417"/>
    </source>
</evidence>
<keyword evidence="5 14" id="KW-0808">Transferase</keyword>
<keyword evidence="9 14" id="KW-0472">Membrane</keyword>
<dbReference type="Gene3D" id="1.10.357.140">
    <property type="entry name" value="UbiA prenyltransferase"/>
    <property type="match status" value="1"/>
</dbReference>
<dbReference type="CDD" id="cd13957">
    <property type="entry name" value="PT_UbiA_Cox10"/>
    <property type="match status" value="1"/>
</dbReference>
<evidence type="ECO:0000256" key="4">
    <source>
        <dbReference type="ARBA" id="ARBA00022475"/>
    </source>
</evidence>
<evidence type="ECO:0000256" key="13">
    <source>
        <dbReference type="ARBA" id="ARBA00047690"/>
    </source>
</evidence>
<feature type="transmembrane region" description="Helical" evidence="14">
    <location>
        <begin position="48"/>
        <end position="71"/>
    </location>
</feature>
<dbReference type="Proteomes" id="UP000481417">
    <property type="component" value="Unassembled WGS sequence"/>
</dbReference>
<dbReference type="EC" id="2.5.1.141" evidence="3 14"/>
<feature type="transmembrane region" description="Helical" evidence="14">
    <location>
        <begin position="220"/>
        <end position="237"/>
    </location>
</feature>
<keyword evidence="4 14" id="KW-1003">Cell membrane</keyword>
<evidence type="ECO:0000256" key="7">
    <source>
        <dbReference type="ARBA" id="ARBA00022989"/>
    </source>
</evidence>
<name>A0A6L6HP04_9RHOB</name>
<dbReference type="GO" id="GO:0008495">
    <property type="term" value="F:protoheme IX farnesyltransferase activity"/>
    <property type="evidence" value="ECO:0007669"/>
    <property type="project" value="UniProtKB-UniRule"/>
</dbReference>
<dbReference type="PANTHER" id="PTHR43448:SF7">
    <property type="entry name" value="4-HYDROXYBENZOATE SOLANESYLTRANSFERASE"/>
    <property type="match status" value="1"/>
</dbReference>
<keyword evidence="16" id="KW-1185">Reference proteome</keyword>
<evidence type="ECO:0000256" key="5">
    <source>
        <dbReference type="ARBA" id="ARBA00022679"/>
    </source>
</evidence>
<evidence type="ECO:0000256" key="11">
    <source>
        <dbReference type="ARBA" id="ARBA00040810"/>
    </source>
</evidence>
<accession>A0A6L6HP04</accession>
<evidence type="ECO:0000256" key="9">
    <source>
        <dbReference type="ARBA" id="ARBA00023136"/>
    </source>
</evidence>
<reference evidence="15 16" key="1">
    <citation type="submission" date="2019-11" db="EMBL/GenBank/DDBJ databases">
        <authorList>
            <person name="Lang L."/>
        </authorList>
    </citation>
    <scope>NUCLEOTIDE SEQUENCE [LARGE SCALE GENOMIC DNA]</scope>
    <source>
        <strain evidence="15 16">YIM 132242</strain>
    </source>
</reference>
<dbReference type="Pfam" id="PF01040">
    <property type="entry name" value="UbiA"/>
    <property type="match status" value="1"/>
</dbReference>
<dbReference type="UniPathway" id="UPA00834">
    <property type="reaction ID" value="UER00712"/>
</dbReference>
<keyword evidence="6 14" id="KW-0812">Transmembrane</keyword>
<evidence type="ECO:0000256" key="10">
    <source>
        <dbReference type="ARBA" id="ARBA00030253"/>
    </source>
</evidence>
<comment type="similarity">
    <text evidence="14">Belongs to the UbiA prenyltransferase family. Protoheme IX farnesyltransferase subfamily.</text>
</comment>
<keyword evidence="8 14" id="KW-0350">Heme biosynthesis</keyword>
<dbReference type="HAMAP" id="MF_00154">
    <property type="entry name" value="CyoE_CtaB"/>
    <property type="match status" value="1"/>
</dbReference>
<comment type="miscellaneous">
    <text evidence="14">Carbon 2 of the heme B porphyrin ring is defined according to the Fischer nomenclature.</text>
</comment>
<dbReference type="GO" id="GO:0005886">
    <property type="term" value="C:plasma membrane"/>
    <property type="evidence" value="ECO:0007669"/>
    <property type="project" value="UniProtKB-SubCell"/>
</dbReference>
<feature type="transmembrane region" description="Helical" evidence="14">
    <location>
        <begin position="146"/>
        <end position="169"/>
    </location>
</feature>
<evidence type="ECO:0000256" key="3">
    <source>
        <dbReference type="ARBA" id="ARBA00012292"/>
    </source>
</evidence>
<dbReference type="InterPro" id="IPR000537">
    <property type="entry name" value="UbiA_prenyltransferase"/>
</dbReference>
<feature type="transmembrane region" description="Helical" evidence="14">
    <location>
        <begin position="118"/>
        <end position="139"/>
    </location>
</feature>
<dbReference type="EMBL" id="WMBT01000006">
    <property type="protein sequence ID" value="MTE00894.1"/>
    <property type="molecule type" value="Genomic_DNA"/>
</dbReference>
<evidence type="ECO:0000313" key="15">
    <source>
        <dbReference type="EMBL" id="MTE00894.1"/>
    </source>
</evidence>
<comment type="subcellular location">
    <subcellularLocation>
        <location evidence="1 14">Cell membrane</location>
        <topology evidence="1 14">Multi-pass membrane protein</topology>
    </subcellularLocation>
</comment>
<dbReference type="NCBIfam" id="NF003349">
    <property type="entry name" value="PRK04375.1-2"/>
    <property type="match status" value="1"/>
</dbReference>
<feature type="transmembrane region" description="Helical" evidence="14">
    <location>
        <begin position="26"/>
        <end position="42"/>
    </location>
</feature>
<dbReference type="PROSITE" id="PS00943">
    <property type="entry name" value="UBIA"/>
    <property type="match status" value="1"/>
</dbReference>
<comment type="pathway">
    <text evidence="2 14">Porphyrin-containing compound metabolism; heme O biosynthesis; heme O from protoheme: step 1/1.</text>
</comment>
<comment type="caution">
    <text evidence="15">The sequence shown here is derived from an EMBL/GenBank/DDBJ whole genome shotgun (WGS) entry which is preliminary data.</text>
</comment>
<comment type="subunit">
    <text evidence="14">Interacts with CtaA.</text>
</comment>
<comment type="function">
    <text evidence="14">Converts heme B (protoheme IX) to heme O by substitution of the vinyl group on carbon 2 of heme B porphyrin ring with a hydroxyethyl farnesyl side group.</text>
</comment>
<dbReference type="RefSeq" id="WP_154764975.1">
    <property type="nucleotide sequence ID" value="NZ_WMBT01000006.1"/>
</dbReference>
<feature type="transmembrane region" description="Helical" evidence="14">
    <location>
        <begin position="243"/>
        <end position="263"/>
    </location>
</feature>
<organism evidence="15 16">
    <name type="scientific">Paracoccus lichenicola</name>
    <dbReference type="NCBI Taxonomy" id="2665644"/>
    <lineage>
        <taxon>Bacteria</taxon>
        <taxon>Pseudomonadati</taxon>
        <taxon>Pseudomonadota</taxon>
        <taxon>Alphaproteobacteria</taxon>
        <taxon>Rhodobacterales</taxon>
        <taxon>Paracoccaceae</taxon>
        <taxon>Paracoccus</taxon>
    </lineage>
</organism>
<sequence>MTDINTYEGAPEAEFRDFVALLKPRVMSLVVFTAFVGLWVAPVDVHPFIAFCSVLFIALGGGASGALNMWYDADIDAVMRRTQGRPIPAGRIDGNAALSLGLILAGFAVMMLGLAANWFAAGFLAFTIFFYAVVYTIWLKRWTPQNIVIGGAAGAFPPMIGWACATGGISIESLLMFALIFFWTPPHFWALALFMKSDYHEAQVPMLTVTHGRPATRRHIFAYTLVLAPFAIWLGLTSVGGPIYLAASVVLNALFIHGGWQILRRSEDAALADGYAVERRVFKLSLYYLFLHFVALLAQNLWGTW</sequence>
<evidence type="ECO:0000256" key="8">
    <source>
        <dbReference type="ARBA" id="ARBA00023133"/>
    </source>
</evidence>
<dbReference type="AlphaFoldDB" id="A0A6L6HP04"/>
<feature type="transmembrane region" description="Helical" evidence="14">
    <location>
        <begin position="175"/>
        <end position="194"/>
    </location>
</feature>
<dbReference type="InterPro" id="IPR030470">
    <property type="entry name" value="UbiA_prenylTrfase_CS"/>
</dbReference>
<proteinExistence type="inferred from homology"/>